<evidence type="ECO:0000313" key="2">
    <source>
        <dbReference type="EMBL" id="GIZ01737.1"/>
    </source>
</evidence>
<reference evidence="2 3" key="1">
    <citation type="submission" date="2021-06" db="EMBL/GenBank/DDBJ databases">
        <title>Caerostris extrusa draft genome.</title>
        <authorList>
            <person name="Kono N."/>
            <person name="Arakawa K."/>
        </authorList>
    </citation>
    <scope>NUCLEOTIDE SEQUENCE [LARGE SCALE GENOMIC DNA]</scope>
</reference>
<feature type="transmembrane region" description="Helical" evidence="1">
    <location>
        <begin position="72"/>
        <end position="91"/>
    </location>
</feature>
<evidence type="ECO:0000313" key="3">
    <source>
        <dbReference type="Proteomes" id="UP001054945"/>
    </source>
</evidence>
<evidence type="ECO:0000256" key="1">
    <source>
        <dbReference type="SAM" id="Phobius"/>
    </source>
</evidence>
<gene>
    <name evidence="2" type="ORF">CEXT_676651</name>
</gene>
<feature type="transmembrane region" description="Helical" evidence="1">
    <location>
        <begin position="45"/>
        <end position="66"/>
    </location>
</feature>
<protein>
    <submittedName>
        <fullName evidence="2">Uncharacterized protein</fullName>
    </submittedName>
</protein>
<sequence length="93" mass="10680">METETFPKLLSRSLYIFGVRVEENDTVVSRETITAKDPSKKTQPLWISIEMVFSHIFLYFALVYGGFGNESWPFLISGTLDLFGFILAKIYSM</sequence>
<keyword evidence="1" id="KW-0472">Membrane</keyword>
<dbReference type="Proteomes" id="UP001054945">
    <property type="component" value="Unassembled WGS sequence"/>
</dbReference>
<comment type="caution">
    <text evidence="2">The sequence shown here is derived from an EMBL/GenBank/DDBJ whole genome shotgun (WGS) entry which is preliminary data.</text>
</comment>
<keyword evidence="1" id="KW-1133">Transmembrane helix</keyword>
<accession>A0AAV4Y3A7</accession>
<organism evidence="2 3">
    <name type="scientific">Caerostris extrusa</name>
    <name type="common">Bark spider</name>
    <name type="synonym">Caerostris bankana</name>
    <dbReference type="NCBI Taxonomy" id="172846"/>
    <lineage>
        <taxon>Eukaryota</taxon>
        <taxon>Metazoa</taxon>
        <taxon>Ecdysozoa</taxon>
        <taxon>Arthropoda</taxon>
        <taxon>Chelicerata</taxon>
        <taxon>Arachnida</taxon>
        <taxon>Araneae</taxon>
        <taxon>Araneomorphae</taxon>
        <taxon>Entelegynae</taxon>
        <taxon>Araneoidea</taxon>
        <taxon>Araneidae</taxon>
        <taxon>Caerostris</taxon>
    </lineage>
</organism>
<dbReference type="EMBL" id="BPLR01001344">
    <property type="protein sequence ID" value="GIZ01737.1"/>
    <property type="molecule type" value="Genomic_DNA"/>
</dbReference>
<keyword evidence="1" id="KW-0812">Transmembrane</keyword>
<dbReference type="AlphaFoldDB" id="A0AAV4Y3A7"/>
<name>A0AAV4Y3A7_CAEEX</name>
<proteinExistence type="predicted"/>
<keyword evidence="3" id="KW-1185">Reference proteome</keyword>